<evidence type="ECO:0000256" key="2">
    <source>
        <dbReference type="ARBA" id="ARBA00022553"/>
    </source>
</evidence>
<dbReference type="PROSITE" id="PS50075">
    <property type="entry name" value="CARRIER"/>
    <property type="match status" value="1"/>
</dbReference>
<evidence type="ECO:0000313" key="4">
    <source>
        <dbReference type="EMBL" id="RAI89564.1"/>
    </source>
</evidence>
<dbReference type="InterPro" id="IPR036736">
    <property type="entry name" value="ACP-like_sf"/>
</dbReference>
<protein>
    <submittedName>
        <fullName evidence="4">Acyl carrier protein</fullName>
    </submittedName>
</protein>
<organism evidence="4 5">
    <name type="scientific">Paenibacillus pabuli</name>
    <dbReference type="NCBI Taxonomy" id="1472"/>
    <lineage>
        <taxon>Bacteria</taxon>
        <taxon>Bacillati</taxon>
        <taxon>Bacillota</taxon>
        <taxon>Bacilli</taxon>
        <taxon>Bacillales</taxon>
        <taxon>Paenibacillaceae</taxon>
        <taxon>Paenibacillus</taxon>
    </lineage>
</organism>
<dbReference type="EMBL" id="QLLI01000014">
    <property type="protein sequence ID" value="RAI89564.1"/>
    <property type="molecule type" value="Genomic_DNA"/>
</dbReference>
<keyword evidence="5" id="KW-1185">Reference proteome</keyword>
<name>A0ABX9BET6_9BACL</name>
<dbReference type="Proteomes" id="UP000248827">
    <property type="component" value="Unassembled WGS sequence"/>
</dbReference>
<dbReference type="RefSeq" id="WP_111620882.1">
    <property type="nucleotide sequence ID" value="NZ_QLLI01000014.1"/>
</dbReference>
<reference evidence="4 5" key="1">
    <citation type="submission" date="2018-06" db="EMBL/GenBank/DDBJ databases">
        <title>Freshwater and sediment microbial communities from various areas in North America, analyzing microbe dynamics in response to fracking.</title>
        <authorList>
            <person name="Lamendella R."/>
        </authorList>
    </citation>
    <scope>NUCLEOTIDE SEQUENCE [LARGE SCALE GENOMIC DNA]</scope>
    <source>
        <strain evidence="4 5">NG-13</strain>
    </source>
</reference>
<dbReference type="Gene3D" id="1.10.1200.10">
    <property type="entry name" value="ACP-like"/>
    <property type="match status" value="1"/>
</dbReference>
<dbReference type="SUPFAM" id="SSF47336">
    <property type="entry name" value="ACP-like"/>
    <property type="match status" value="1"/>
</dbReference>
<evidence type="ECO:0000313" key="5">
    <source>
        <dbReference type="Proteomes" id="UP000248827"/>
    </source>
</evidence>
<sequence length="88" mass="10199">MNLKENKKMEVNVLIFDIVKQYVSYDQETMTINSSKELGLDSLQCIRMIVDLEKKFDIEIEDEGLLLENFKSVDTIVKLVNSILDKKA</sequence>
<feature type="domain" description="Carrier" evidence="3">
    <location>
        <begin position="9"/>
        <end position="84"/>
    </location>
</feature>
<dbReference type="PROSITE" id="PS00012">
    <property type="entry name" value="PHOSPHOPANTETHEINE"/>
    <property type="match status" value="1"/>
</dbReference>
<dbReference type="Pfam" id="PF00550">
    <property type="entry name" value="PP-binding"/>
    <property type="match status" value="1"/>
</dbReference>
<comment type="caution">
    <text evidence="4">The sequence shown here is derived from an EMBL/GenBank/DDBJ whole genome shotgun (WGS) entry which is preliminary data.</text>
</comment>
<dbReference type="InterPro" id="IPR009081">
    <property type="entry name" value="PP-bd_ACP"/>
</dbReference>
<evidence type="ECO:0000259" key="3">
    <source>
        <dbReference type="PROSITE" id="PS50075"/>
    </source>
</evidence>
<keyword evidence="1" id="KW-0596">Phosphopantetheine</keyword>
<dbReference type="InterPro" id="IPR006162">
    <property type="entry name" value="Ppantetheine_attach_site"/>
</dbReference>
<proteinExistence type="predicted"/>
<accession>A0ABX9BET6</accession>
<evidence type="ECO:0000256" key="1">
    <source>
        <dbReference type="ARBA" id="ARBA00022450"/>
    </source>
</evidence>
<keyword evidence="2" id="KW-0597">Phosphoprotein</keyword>
<gene>
    <name evidence="4" type="ORF">DET54_11432</name>
</gene>